<evidence type="ECO:0000313" key="3">
    <source>
        <dbReference type="Proteomes" id="UP001359485"/>
    </source>
</evidence>
<gene>
    <name evidence="2" type="ORF">RUM44_003878</name>
</gene>
<feature type="region of interest" description="Disordered" evidence="1">
    <location>
        <begin position="1010"/>
        <end position="1043"/>
    </location>
</feature>
<sequence>MTGTASSSGRVFNDFESYKNQEWLRRRRLRIEQVRNQSKEIAKALRNKVENEEKLRCQTFERIEEARFKCWKAEKLDEMERKLRYALEEFGLGHKLANAEPCPTKITEIKNKINMWKALERGEIANKEKLRRKKLEQETKTADIQRKKLTRKVEDLRSALLCSVTAQKELLKKNEDSNILLPPSDSKNTVKEQQQVRDPEQARETDSSCGQNMKKKKHSLKNERKLQDAKEKPSISLNLPPASVKNTNTIWVNLNEIQSSNTSDVMSRSGRIGSSSPEKNKKGVEFYDFNSRYHCKTYREYPNLVEKIKLGDIEKTNDEENLVKMDSEKKQRAINACEERGNEALRKEQIKRNYSEMISKLDDLNKKEKLIKAQQQGSSSLIYKNDERLLEHQKMKQRIMNSKFESIYCMATSEQPVQERTSNLKCEEECSPFVVGDDKLTEEISVKLKFSPSNLKPNSSVSSFDAPLEYPYSKKLPSEKTESETKKRKRRKKLLLDIDRALKEGRKLRETIVHNWDNISLNEYETEKSDFESNEVITYNEHSLSSSDAETIKTNTKMVQNKESQTDDIKSDNKFMNTEIQKVEKVDLGTQIGNYSLALSSSTSYKSPPSELNCDVFHPLLTRLGNVSDSEECKYDANIKVRRKMKKMLRDLLNKRESEKNPHLESSTLRYYVSKLLDMSRERVASLSISSESASMTGSFCQCLESERESLCSERCMNPCQSSEEPQCALHDSVDSNKSVQNWKMLLEVNLKNSKECDPLKTGSKEAASYGIFNLPSENNETCQYIEPTHDTSKIYEPREMYDSIIHNSTTYKKLDTATDICSKRISELTYLLHKVRRDKEILLNLHSDRLTPTSLSSSRKFPLDDVYNHDIAGGDFSGTDDNIEEEGLESNPTKEVFHTNIETNFRKSDGRATERYDSILVGDSIKPVAGSDDSEYNSILEESIVSTTTFPDVMNELLDRKIITSPFKWDGDTKLVNAADDSPMKHSSIETVIDDFRRKISMIKSSSFSSTGAISSNNVPNLDTCEDNTSQRDTEVELDQPQRDQNFCSQVQESSIGSVDNALTNLGLNWAKSFLRKIEESKAIDSSSCSEDKK</sequence>
<dbReference type="Proteomes" id="UP001359485">
    <property type="component" value="Unassembled WGS sequence"/>
</dbReference>
<feature type="compositionally biased region" description="Basic and acidic residues" evidence="1">
    <location>
        <begin position="188"/>
        <end position="206"/>
    </location>
</feature>
<proteinExistence type="predicted"/>
<evidence type="ECO:0000256" key="1">
    <source>
        <dbReference type="SAM" id="MobiDB-lite"/>
    </source>
</evidence>
<name>A0ABR1B177_POLSC</name>
<reference evidence="2 3" key="1">
    <citation type="submission" date="2023-09" db="EMBL/GenBank/DDBJ databases">
        <title>Genomes of two closely related lineages of the louse Polyplax serrata with different host specificities.</title>
        <authorList>
            <person name="Martinu J."/>
            <person name="Tarabai H."/>
            <person name="Stefka J."/>
            <person name="Hypsa V."/>
        </authorList>
    </citation>
    <scope>NUCLEOTIDE SEQUENCE [LARGE SCALE GENOMIC DNA]</scope>
    <source>
        <strain evidence="2">98ZLc_SE</strain>
    </source>
</reference>
<protein>
    <submittedName>
        <fullName evidence="2">Uncharacterized protein</fullName>
    </submittedName>
</protein>
<feature type="compositionally biased region" description="Basic and acidic residues" evidence="1">
    <location>
        <begin position="220"/>
        <end position="233"/>
    </location>
</feature>
<evidence type="ECO:0000313" key="2">
    <source>
        <dbReference type="EMBL" id="KAK6633277.1"/>
    </source>
</evidence>
<dbReference type="EMBL" id="JAWJWF010000004">
    <property type="protein sequence ID" value="KAK6633277.1"/>
    <property type="molecule type" value="Genomic_DNA"/>
</dbReference>
<comment type="caution">
    <text evidence="2">The sequence shown here is derived from an EMBL/GenBank/DDBJ whole genome shotgun (WGS) entry which is preliminary data.</text>
</comment>
<accession>A0ABR1B177</accession>
<keyword evidence="3" id="KW-1185">Reference proteome</keyword>
<organism evidence="2 3">
    <name type="scientific">Polyplax serrata</name>
    <name type="common">Common mouse louse</name>
    <dbReference type="NCBI Taxonomy" id="468196"/>
    <lineage>
        <taxon>Eukaryota</taxon>
        <taxon>Metazoa</taxon>
        <taxon>Ecdysozoa</taxon>
        <taxon>Arthropoda</taxon>
        <taxon>Hexapoda</taxon>
        <taxon>Insecta</taxon>
        <taxon>Pterygota</taxon>
        <taxon>Neoptera</taxon>
        <taxon>Paraneoptera</taxon>
        <taxon>Psocodea</taxon>
        <taxon>Troctomorpha</taxon>
        <taxon>Phthiraptera</taxon>
        <taxon>Anoplura</taxon>
        <taxon>Polyplacidae</taxon>
        <taxon>Polyplax</taxon>
    </lineage>
</organism>
<feature type="region of interest" description="Disordered" evidence="1">
    <location>
        <begin position="175"/>
        <end position="240"/>
    </location>
</feature>